<accession>A0A317KWX1</accession>
<proteinExistence type="predicted"/>
<dbReference type="AlphaFoldDB" id="A0A317KWX1"/>
<organism evidence="2 3">
    <name type="scientific">Gracilibacillus dipsosauri</name>
    <dbReference type="NCBI Taxonomy" id="178340"/>
    <lineage>
        <taxon>Bacteria</taxon>
        <taxon>Bacillati</taxon>
        <taxon>Bacillota</taxon>
        <taxon>Bacilli</taxon>
        <taxon>Bacillales</taxon>
        <taxon>Bacillaceae</taxon>
        <taxon>Gracilibacillus</taxon>
    </lineage>
</organism>
<name>A0A317KWX1_9BACI</name>
<sequence>MRENQNSYIELDVREDLRLNKEPFQKIMNAVKSLDHDQAFILHAPFKPFPLFKIMERRGFTYEAEKIGHKHWVVTFRHRGGEGE</sequence>
<dbReference type="RefSeq" id="WP_109984968.1">
    <property type="nucleotide sequence ID" value="NZ_JAJUIE010000038.1"/>
</dbReference>
<gene>
    <name evidence="2" type="ORF">DLJ74_14230</name>
</gene>
<evidence type="ECO:0000259" key="1">
    <source>
        <dbReference type="Pfam" id="PF10006"/>
    </source>
</evidence>
<evidence type="ECO:0000313" key="3">
    <source>
        <dbReference type="Proteomes" id="UP000245624"/>
    </source>
</evidence>
<dbReference type="InterPro" id="IPR018720">
    <property type="entry name" value="DUF2249"/>
</dbReference>
<dbReference type="Pfam" id="PF10006">
    <property type="entry name" value="DUF2249"/>
    <property type="match status" value="1"/>
</dbReference>
<dbReference type="OrthoDB" id="30295at2"/>
<evidence type="ECO:0000313" key="2">
    <source>
        <dbReference type="EMBL" id="PWU67614.1"/>
    </source>
</evidence>
<protein>
    <recommendedName>
        <fullName evidence="1">DUF2249 domain-containing protein</fullName>
    </recommendedName>
</protein>
<dbReference type="EMBL" id="QGTD01000013">
    <property type="protein sequence ID" value="PWU67614.1"/>
    <property type="molecule type" value="Genomic_DNA"/>
</dbReference>
<reference evidence="2 3" key="1">
    <citation type="submission" date="2018-05" db="EMBL/GenBank/DDBJ databases">
        <title>Genomic analysis of Gracilibacillus dipsosauri DD1 reveals novel features of a salt-tolerant amylase.</title>
        <authorList>
            <person name="Deutch C.E."/>
            <person name="Yang S."/>
        </authorList>
    </citation>
    <scope>NUCLEOTIDE SEQUENCE [LARGE SCALE GENOMIC DNA]</scope>
    <source>
        <strain evidence="2 3">DD1</strain>
    </source>
</reference>
<comment type="caution">
    <text evidence="2">The sequence shown here is derived from an EMBL/GenBank/DDBJ whole genome shotgun (WGS) entry which is preliminary data.</text>
</comment>
<feature type="domain" description="DUF2249" evidence="1">
    <location>
        <begin position="10"/>
        <end position="78"/>
    </location>
</feature>
<keyword evidence="3" id="KW-1185">Reference proteome</keyword>
<dbReference type="Proteomes" id="UP000245624">
    <property type="component" value="Unassembled WGS sequence"/>
</dbReference>